<keyword evidence="3" id="KW-1185">Reference proteome</keyword>
<reference evidence="2 3" key="1">
    <citation type="journal article" date="2009" name="Appl. Environ. Microbiol.">
        <title>Community genomic and proteomic analyses of chemoautotrophic iron-oxidizing "Leptospirillum rubarum" (Group II) and "Leptospirillum ferrodiazotrophum" (Group III) bacteria in acid mine drainage biofilms.</title>
        <authorList>
            <person name="Goltsman D.S."/>
            <person name="Denef V.J."/>
            <person name="Singer S.W."/>
            <person name="VerBerkmoes N.C."/>
            <person name="Lefsrud M."/>
            <person name="Mueller R.S."/>
            <person name="Dick G.J."/>
            <person name="Sun C.L."/>
            <person name="Wheeler K.E."/>
            <person name="Zemla A."/>
            <person name="Baker B.J."/>
            <person name="Hauser L."/>
            <person name="Land M."/>
            <person name="Shah M.B."/>
            <person name="Thelen M.P."/>
            <person name="Hettich R.L."/>
            <person name="Banfield J.F."/>
        </authorList>
    </citation>
    <scope>NUCLEOTIDE SEQUENCE [LARGE SCALE GENOMIC DNA]</scope>
</reference>
<feature type="transmembrane region" description="Helical" evidence="1">
    <location>
        <begin position="138"/>
        <end position="164"/>
    </location>
</feature>
<organism evidence="2 3">
    <name type="scientific">Leptospirillum ferrodiazotrophum</name>
    <dbReference type="NCBI Taxonomy" id="412449"/>
    <lineage>
        <taxon>Bacteria</taxon>
        <taxon>Pseudomonadati</taxon>
        <taxon>Nitrospirota</taxon>
        <taxon>Nitrospiria</taxon>
        <taxon>Nitrospirales</taxon>
        <taxon>Nitrospiraceae</taxon>
        <taxon>Leptospirillum</taxon>
    </lineage>
</organism>
<keyword evidence="1" id="KW-0812">Transmembrane</keyword>
<evidence type="ECO:0000313" key="3">
    <source>
        <dbReference type="Proteomes" id="UP000009374"/>
    </source>
</evidence>
<dbReference type="Proteomes" id="UP000009374">
    <property type="component" value="Unassembled WGS sequence"/>
</dbReference>
<evidence type="ECO:0000313" key="2">
    <source>
        <dbReference type="EMBL" id="EES52071.1"/>
    </source>
</evidence>
<feature type="transmembrane region" description="Helical" evidence="1">
    <location>
        <begin position="107"/>
        <end position="126"/>
    </location>
</feature>
<keyword evidence="1" id="KW-0472">Membrane</keyword>
<proteinExistence type="predicted"/>
<feature type="transmembrane region" description="Helical" evidence="1">
    <location>
        <begin position="176"/>
        <end position="198"/>
    </location>
</feature>
<feature type="transmembrane region" description="Helical" evidence="1">
    <location>
        <begin position="6"/>
        <end position="27"/>
    </location>
</feature>
<keyword evidence="1" id="KW-1133">Transmembrane helix</keyword>
<feature type="transmembrane region" description="Helical" evidence="1">
    <location>
        <begin position="251"/>
        <end position="272"/>
    </location>
</feature>
<dbReference type="EMBL" id="GG693880">
    <property type="protein sequence ID" value="EES52071.1"/>
    <property type="molecule type" value="Genomic_DNA"/>
</dbReference>
<sequence>MIFHPNVFGLLLLQTTAGGAFFMTFLYRYPSVNRSFYRLHGLLFLLASGGALFALGPSGLSFSNSSGDPAGTTTVFLILGGTVGLILYNILINFVSWDRSRRLSRPVLNISGTLLLGAVGGAALVLNRSLSLSVAGTLLLLTFFVGSFLLGAVLLAMNWGHFYLTNPTLPIEPLEFLVRALLIMAAATALLSGFLTIRNWSSQPGFAEGLLLESFQGLYLWGRLLIGVVGGLAISVLAYKTVRMHSTQAATGLLYVALLMILFGEAFARFLFLNLGILI</sequence>
<feature type="transmembrane region" description="Helical" evidence="1">
    <location>
        <begin position="39"/>
        <end position="62"/>
    </location>
</feature>
<evidence type="ECO:0000256" key="1">
    <source>
        <dbReference type="SAM" id="Phobius"/>
    </source>
</evidence>
<name>C6HZ60_9BACT</name>
<accession>C6HZ60</accession>
<dbReference type="AlphaFoldDB" id="C6HZ60"/>
<feature type="transmembrane region" description="Helical" evidence="1">
    <location>
        <begin position="218"/>
        <end position="239"/>
    </location>
</feature>
<protein>
    <submittedName>
        <fullName evidence="2">Uncharacterized protein</fullName>
    </submittedName>
</protein>
<gene>
    <name evidence="2" type="ORF">UBAL3_94530037</name>
</gene>
<feature type="transmembrane region" description="Helical" evidence="1">
    <location>
        <begin position="74"/>
        <end position="95"/>
    </location>
</feature>